<feature type="transmembrane region" description="Helical" evidence="1">
    <location>
        <begin position="6"/>
        <end position="25"/>
    </location>
</feature>
<keyword evidence="1" id="KW-1133">Transmembrane helix</keyword>
<organism evidence="2">
    <name type="scientific">viral metagenome</name>
    <dbReference type="NCBI Taxonomy" id="1070528"/>
    <lineage>
        <taxon>unclassified sequences</taxon>
        <taxon>metagenomes</taxon>
        <taxon>organismal metagenomes</taxon>
    </lineage>
</organism>
<proteinExistence type="predicted"/>
<dbReference type="EMBL" id="MN739483">
    <property type="protein sequence ID" value="QHT07622.1"/>
    <property type="molecule type" value="Genomic_DNA"/>
</dbReference>
<sequence length="319" mass="37155">MKALYVAVGVIIGLIVNLIVLPYIFSEYYDMKKKHKDDKYKKTSPKESIYITKGVCNLVQGKEEIHTYDFNKNMYVDLKPSVNRIGGNQFTYSFWLRRNKLSGLDNKIMFFRGTDLKSETDMKRGNLYHKLKTQLADSLEPEDNGDRLNERFIKCPLVRFVNNGLRVEFNTIKNPHMSVDLDAEIFSILKSSKKNPKYNLITISFQDNFDFGGRERGIKVEAFIDDALVKTSSFENNSLRMNEGKIILFANNIEENDNIDADFAELMYHNYAMNIYDVESLYNKGFNDITCQLPDSWTDNKQRYTMAKVNLYNETQQLD</sequence>
<reference evidence="2" key="1">
    <citation type="journal article" date="2020" name="Nature">
        <title>Giant virus diversity and host interactions through global metagenomics.</title>
        <authorList>
            <person name="Schulz F."/>
            <person name="Roux S."/>
            <person name="Paez-Espino D."/>
            <person name="Jungbluth S."/>
            <person name="Walsh D.A."/>
            <person name="Denef V.J."/>
            <person name="McMahon K.D."/>
            <person name="Konstantinidis K.T."/>
            <person name="Eloe-Fadrosh E.A."/>
            <person name="Kyrpides N.C."/>
            <person name="Woyke T."/>
        </authorList>
    </citation>
    <scope>NUCLEOTIDE SEQUENCE</scope>
    <source>
        <strain evidence="2">GVMAG-M-3300021964-36</strain>
    </source>
</reference>
<dbReference type="AlphaFoldDB" id="A0A6C0CTX5"/>
<evidence type="ECO:0000256" key="1">
    <source>
        <dbReference type="SAM" id="Phobius"/>
    </source>
</evidence>
<accession>A0A6C0CTX5</accession>
<keyword evidence="1" id="KW-0812">Transmembrane</keyword>
<name>A0A6C0CTX5_9ZZZZ</name>
<evidence type="ECO:0000313" key="2">
    <source>
        <dbReference type="EMBL" id="QHT07622.1"/>
    </source>
</evidence>
<protein>
    <submittedName>
        <fullName evidence="2">Uncharacterized protein</fullName>
    </submittedName>
</protein>
<keyword evidence="1" id="KW-0472">Membrane</keyword>